<dbReference type="GO" id="GO:0016788">
    <property type="term" value="F:hydrolase activity, acting on ester bonds"/>
    <property type="evidence" value="ECO:0007669"/>
    <property type="project" value="UniProtKB-ARBA"/>
</dbReference>
<reference evidence="2 3" key="1">
    <citation type="submission" date="2016-08" db="EMBL/GenBank/DDBJ databases">
        <authorList>
            <person name="Seilhamer J.J."/>
        </authorList>
    </citation>
    <scope>NUCLEOTIDE SEQUENCE [LARGE SCALE GENOMIC DNA]</scope>
    <source>
        <strain evidence="2">ING2-E5A</strain>
    </source>
</reference>
<dbReference type="InterPro" id="IPR036514">
    <property type="entry name" value="SGNH_hydro_sf"/>
</dbReference>
<dbReference type="KEGG" id="pmuc:ING2E5A_1131"/>
<gene>
    <name evidence="2" type="ORF">ING2E5A_1131</name>
</gene>
<protein>
    <recommendedName>
        <fullName evidence="1">DUF4886 domain-containing protein</fullName>
    </recommendedName>
</protein>
<dbReference type="STRING" id="1642646.ING2E5A_1131"/>
<sequence>MKKGGSRNYNYMKKSLLIFLILGILTVIDARSQDTIRVLAIGNSFSADAVENHLYELGRQEGVTFIIGNLYIGGCSLQRHWQNAQDDKPDYEYRKINATGKLRVTKQATLMKGITDERWDYVTFQQNSPNSGFLDTYFPYLDQLTAYVREHTTNPGVKLVFHQTWAYAWDSDHADFPRYNRDQKLMYRSIIKASTKAAAKAGIRYIIPSGTAIQNGRSSFIGDRFCRDGYHLKLDLGRYTAASTWFEFLTGRTVIGNGYAPATLTPLEVITVQRAAHEAVARPFEVTTIRLSDRRWSSPSPTFAEDFPTWLRSNP</sequence>
<dbReference type="EMBL" id="LT608328">
    <property type="protein sequence ID" value="SCM56979.1"/>
    <property type="molecule type" value="Genomic_DNA"/>
</dbReference>
<proteinExistence type="predicted"/>
<evidence type="ECO:0000313" key="3">
    <source>
        <dbReference type="Proteomes" id="UP000178485"/>
    </source>
</evidence>
<feature type="domain" description="DUF4886" evidence="1">
    <location>
        <begin position="37"/>
        <end position="279"/>
    </location>
</feature>
<keyword evidence="3" id="KW-1185">Reference proteome</keyword>
<dbReference type="Proteomes" id="UP000178485">
    <property type="component" value="Chromosome i"/>
</dbReference>
<accession>A0A1G4G645</accession>
<name>A0A1G4G645_9BACT</name>
<dbReference type="InterPro" id="IPR032616">
    <property type="entry name" value="DUF4886"/>
</dbReference>
<evidence type="ECO:0000313" key="2">
    <source>
        <dbReference type="EMBL" id="SCM56979.1"/>
    </source>
</evidence>
<dbReference type="AlphaFoldDB" id="A0A1G4G645"/>
<dbReference type="Gene3D" id="3.40.50.1110">
    <property type="entry name" value="SGNH hydrolase"/>
    <property type="match status" value="1"/>
</dbReference>
<evidence type="ECO:0000259" key="1">
    <source>
        <dbReference type="Pfam" id="PF16227"/>
    </source>
</evidence>
<dbReference type="Pfam" id="PF16227">
    <property type="entry name" value="DUF4886"/>
    <property type="match status" value="1"/>
</dbReference>
<organism evidence="2 3">
    <name type="scientific">Petrimonas mucosa</name>
    <dbReference type="NCBI Taxonomy" id="1642646"/>
    <lineage>
        <taxon>Bacteria</taxon>
        <taxon>Pseudomonadati</taxon>
        <taxon>Bacteroidota</taxon>
        <taxon>Bacteroidia</taxon>
        <taxon>Bacteroidales</taxon>
        <taxon>Dysgonomonadaceae</taxon>
        <taxon>Petrimonas</taxon>
    </lineage>
</organism>